<protein>
    <submittedName>
        <fullName evidence="2">PadR family transcriptional regulator</fullName>
    </submittedName>
</protein>
<gene>
    <name evidence="2" type="ORF">K8V01_06275</name>
</gene>
<dbReference type="PANTHER" id="PTHR33169">
    <property type="entry name" value="PADR-FAMILY TRANSCRIPTIONAL REGULATOR"/>
    <property type="match status" value="1"/>
</dbReference>
<dbReference type="InterPro" id="IPR036390">
    <property type="entry name" value="WH_DNA-bd_sf"/>
</dbReference>
<reference evidence="2" key="2">
    <citation type="submission" date="2021-09" db="EMBL/GenBank/DDBJ databases">
        <authorList>
            <person name="Gilroy R."/>
        </authorList>
    </citation>
    <scope>NUCLEOTIDE SEQUENCE</scope>
    <source>
        <strain evidence="2">CHK179-5677</strain>
    </source>
</reference>
<dbReference type="PANTHER" id="PTHR33169:SF13">
    <property type="entry name" value="PADR-FAMILY TRANSCRIPTIONAL REGULATOR"/>
    <property type="match status" value="1"/>
</dbReference>
<organism evidence="2 3">
    <name type="scientific">Pseudoflavonifractor capillosus</name>
    <dbReference type="NCBI Taxonomy" id="106588"/>
    <lineage>
        <taxon>Bacteria</taxon>
        <taxon>Bacillati</taxon>
        <taxon>Bacillota</taxon>
        <taxon>Clostridia</taxon>
        <taxon>Eubacteriales</taxon>
        <taxon>Oscillospiraceae</taxon>
        <taxon>Pseudoflavonifractor</taxon>
    </lineage>
</organism>
<accession>A0A921MLJ7</accession>
<evidence type="ECO:0000313" key="3">
    <source>
        <dbReference type="Proteomes" id="UP000760668"/>
    </source>
</evidence>
<evidence type="ECO:0000313" key="2">
    <source>
        <dbReference type="EMBL" id="HJG86609.1"/>
    </source>
</evidence>
<dbReference type="InterPro" id="IPR036388">
    <property type="entry name" value="WH-like_DNA-bd_sf"/>
</dbReference>
<comment type="caution">
    <text evidence="2">The sequence shown here is derived from an EMBL/GenBank/DDBJ whole genome shotgun (WGS) entry which is preliminary data.</text>
</comment>
<sequence length="107" mass="12664">MPREKFKTLTEQMFYILLCLRRERRGSDILEAVRALTEGRVTIGSGTLYDLLEQFLAAGVIQETESAGRRRSYIITDKGREMLDREYRRLRSQTEDYDRVLREEAQE</sequence>
<evidence type="ECO:0000259" key="1">
    <source>
        <dbReference type="Pfam" id="PF03551"/>
    </source>
</evidence>
<reference evidence="2" key="1">
    <citation type="journal article" date="2021" name="PeerJ">
        <title>Extensive microbial diversity within the chicken gut microbiome revealed by metagenomics and culture.</title>
        <authorList>
            <person name="Gilroy R."/>
            <person name="Ravi A."/>
            <person name="Getino M."/>
            <person name="Pursley I."/>
            <person name="Horton D.L."/>
            <person name="Alikhan N.F."/>
            <person name="Baker D."/>
            <person name="Gharbi K."/>
            <person name="Hall N."/>
            <person name="Watson M."/>
            <person name="Adriaenssens E.M."/>
            <person name="Foster-Nyarko E."/>
            <person name="Jarju S."/>
            <person name="Secka A."/>
            <person name="Antonio M."/>
            <person name="Oren A."/>
            <person name="Chaudhuri R.R."/>
            <person name="La Ragione R."/>
            <person name="Hildebrand F."/>
            <person name="Pallen M.J."/>
        </authorList>
    </citation>
    <scope>NUCLEOTIDE SEQUENCE</scope>
    <source>
        <strain evidence="2">CHK179-5677</strain>
    </source>
</reference>
<feature type="domain" description="Transcription regulator PadR N-terminal" evidence="1">
    <location>
        <begin position="18"/>
        <end position="84"/>
    </location>
</feature>
<dbReference type="Gene3D" id="1.10.10.10">
    <property type="entry name" value="Winged helix-like DNA-binding domain superfamily/Winged helix DNA-binding domain"/>
    <property type="match status" value="1"/>
</dbReference>
<dbReference type="RefSeq" id="WP_295369856.1">
    <property type="nucleotide sequence ID" value="NZ_DYUC01000060.1"/>
</dbReference>
<dbReference type="AlphaFoldDB" id="A0A921MLJ7"/>
<proteinExistence type="predicted"/>
<dbReference type="SUPFAM" id="SSF46785">
    <property type="entry name" value="Winged helix' DNA-binding domain"/>
    <property type="match status" value="1"/>
</dbReference>
<dbReference type="Pfam" id="PF03551">
    <property type="entry name" value="PadR"/>
    <property type="match status" value="1"/>
</dbReference>
<dbReference type="InterPro" id="IPR052509">
    <property type="entry name" value="Metal_resp_DNA-bind_regulator"/>
</dbReference>
<dbReference type="InterPro" id="IPR005149">
    <property type="entry name" value="Tscrpt_reg_PadR_N"/>
</dbReference>
<dbReference type="Proteomes" id="UP000760668">
    <property type="component" value="Unassembled WGS sequence"/>
</dbReference>
<dbReference type="EMBL" id="DYUC01000060">
    <property type="protein sequence ID" value="HJG86609.1"/>
    <property type="molecule type" value="Genomic_DNA"/>
</dbReference>
<name>A0A921MLJ7_9FIRM</name>